<name>A0ACB8WGJ2_9TELE</name>
<evidence type="ECO:0000313" key="2">
    <source>
        <dbReference type="Proteomes" id="UP000831701"/>
    </source>
</evidence>
<evidence type="ECO:0000313" key="1">
    <source>
        <dbReference type="EMBL" id="KAI3367047.1"/>
    </source>
</evidence>
<keyword evidence="2" id="KW-1185">Reference proteome</keyword>
<feature type="non-terminal residue" evidence="1">
    <location>
        <position position="1"/>
    </location>
</feature>
<reference evidence="1" key="1">
    <citation type="submission" date="2022-04" db="EMBL/GenBank/DDBJ databases">
        <title>Jade perch genome.</title>
        <authorList>
            <person name="Chao B."/>
        </authorList>
    </citation>
    <scope>NUCLEOTIDE SEQUENCE</scope>
    <source>
        <strain evidence="1">CB-2022</strain>
    </source>
</reference>
<sequence>YCMDSKWLVINKYTPSSPEELQVSVDTRQDATGHLQPVLVANWTIKDDGSICYLKATEIHVLVMSTNQNLCVRYSFKEKLPMRNPFGKKWSFSANMLVLDPGQRYRVSVFNIPKPELDHSSYDVSTEVIVPDCQDPKMQMTQFCIERGSLWQPNITLAKIIVVSGRSELAVSFSPDTLCEEYIVIVSCSTTQHVARTYKIKPLFIPCGQDCARQRMTLDICPGKIHNAAPPLGRKKPQQPHFKEPPKVLVIYSQDHHLYRDVVLKLCAFLQAKCGTKVFVDLLDSTSVSMVGRLRWLEWQRQQLKNPSDKILVLCSRGVQAKWRAMCGEGRVTLREDVLSPTDDMLTPFLNLFLPDMHQAGMLGKYMVAYFDDISSEQDIPSVFDITVKYKLMKHFEELYFRILDTEKYQPGQVNHIEGIGGEEYSNCPSGRALKNAIETFQAYQFENPDWFEKECVSGEEEIMTEANPLTDHLMIPPVIECIPLIRDGLPVYIHEVGMSENDVSVHVLTPELNTEHELSSVAELRPVVSPECKHQYPSNLDEVLTDHLYPHSPSPESVYMFQPALNRLPSPRQNLVSLQAEALDEIATEDEELLLPMCMNKRSSVLHNSLDSNFSESSCMQSECFPPSEISHTQPLEMEENEVLRPTEKGPSSGSDQGYISKMSFQQEPPFKEDPLVALRRLQEELLQQNL</sequence>
<protein>
    <submittedName>
        <fullName evidence="1">Uncharacterized protein</fullName>
    </submittedName>
</protein>
<gene>
    <name evidence="1" type="ORF">L3Q82_009679</name>
</gene>
<proteinExistence type="predicted"/>
<dbReference type="Proteomes" id="UP000831701">
    <property type="component" value="Chromosome 10"/>
</dbReference>
<accession>A0ACB8WGJ2</accession>
<organism evidence="1 2">
    <name type="scientific">Scortum barcoo</name>
    <name type="common">barcoo grunter</name>
    <dbReference type="NCBI Taxonomy" id="214431"/>
    <lineage>
        <taxon>Eukaryota</taxon>
        <taxon>Metazoa</taxon>
        <taxon>Chordata</taxon>
        <taxon>Craniata</taxon>
        <taxon>Vertebrata</taxon>
        <taxon>Euteleostomi</taxon>
        <taxon>Actinopterygii</taxon>
        <taxon>Neopterygii</taxon>
        <taxon>Teleostei</taxon>
        <taxon>Neoteleostei</taxon>
        <taxon>Acanthomorphata</taxon>
        <taxon>Eupercaria</taxon>
        <taxon>Centrarchiformes</taxon>
        <taxon>Terapontoidei</taxon>
        <taxon>Terapontidae</taxon>
        <taxon>Scortum</taxon>
    </lineage>
</organism>
<comment type="caution">
    <text evidence="1">The sequence shown here is derived from an EMBL/GenBank/DDBJ whole genome shotgun (WGS) entry which is preliminary data.</text>
</comment>
<dbReference type="EMBL" id="CM041540">
    <property type="protein sequence ID" value="KAI3367047.1"/>
    <property type="molecule type" value="Genomic_DNA"/>
</dbReference>